<dbReference type="OrthoDB" id="9767754at2"/>
<dbReference type="Gene3D" id="3.10.20.600">
    <property type="match status" value="1"/>
</dbReference>
<evidence type="ECO:0000256" key="9">
    <source>
        <dbReference type="SAM" id="MobiDB-lite"/>
    </source>
</evidence>
<dbReference type="InterPro" id="IPR011538">
    <property type="entry name" value="Nuo51_FMN-bd"/>
</dbReference>
<feature type="region of interest" description="Disordered" evidence="9">
    <location>
        <begin position="1"/>
        <end position="31"/>
    </location>
</feature>
<dbReference type="EMBL" id="VMNH01000009">
    <property type="protein sequence ID" value="TVO75226.1"/>
    <property type="molecule type" value="Genomic_DNA"/>
</dbReference>
<feature type="domain" description="4Fe-4S ferredoxin-type" evidence="10">
    <location>
        <begin position="372"/>
        <end position="402"/>
    </location>
</feature>
<dbReference type="Pfam" id="PF13375">
    <property type="entry name" value="RnfC_N"/>
    <property type="match status" value="1"/>
</dbReference>
<dbReference type="NCBIfam" id="NF003454">
    <property type="entry name" value="PRK05035.1"/>
    <property type="match status" value="1"/>
</dbReference>
<evidence type="ECO:0000256" key="4">
    <source>
        <dbReference type="ARBA" id="ARBA00022737"/>
    </source>
</evidence>
<evidence type="ECO:0000313" key="11">
    <source>
        <dbReference type="EMBL" id="TVO75226.1"/>
    </source>
</evidence>
<keyword evidence="7 8" id="KW-0411">Iron-sulfur</keyword>
<feature type="binding site" evidence="8">
    <location>
        <position position="382"/>
    </location>
    <ligand>
        <name>[4Fe-4S] cluster</name>
        <dbReference type="ChEBI" id="CHEBI:49883"/>
        <label>1</label>
    </ligand>
</feature>
<dbReference type="InterPro" id="IPR017896">
    <property type="entry name" value="4Fe4S_Fe-S-bd"/>
</dbReference>
<evidence type="ECO:0000256" key="5">
    <source>
        <dbReference type="ARBA" id="ARBA00022982"/>
    </source>
</evidence>
<reference evidence="11 12" key="1">
    <citation type="submission" date="2019-07" db="EMBL/GenBank/DDBJ databases">
        <title>The pathways for chlorine oxyanion respiration interact through the shared metabolite chlorate.</title>
        <authorList>
            <person name="Barnum T.P."/>
            <person name="Cheng Y."/>
            <person name="Hill K.A."/>
            <person name="Lucas L.N."/>
            <person name="Carlson H.K."/>
            <person name="Coates J.D."/>
        </authorList>
    </citation>
    <scope>NUCLEOTIDE SEQUENCE [LARGE SCALE GENOMIC DNA]</scope>
    <source>
        <strain evidence="11 12">BK-1</strain>
    </source>
</reference>
<dbReference type="PROSITE" id="PS00198">
    <property type="entry name" value="4FE4S_FER_1"/>
    <property type="match status" value="1"/>
</dbReference>
<feature type="region of interest" description="Disordered" evidence="9">
    <location>
        <begin position="456"/>
        <end position="574"/>
    </location>
</feature>
<dbReference type="Pfam" id="PF01512">
    <property type="entry name" value="Complex1_51K"/>
    <property type="match status" value="1"/>
</dbReference>
<dbReference type="EC" id="7.-.-.-" evidence="8"/>
<dbReference type="GO" id="GO:0005886">
    <property type="term" value="C:plasma membrane"/>
    <property type="evidence" value="ECO:0007669"/>
    <property type="project" value="UniProtKB-SubCell"/>
</dbReference>
<dbReference type="InterPro" id="IPR019554">
    <property type="entry name" value="Soluble_ligand-bd"/>
</dbReference>
<keyword evidence="2 8" id="KW-0004">4Fe-4S</keyword>
<proteinExistence type="inferred from homology"/>
<keyword evidence="8" id="KW-1278">Translocase</keyword>
<dbReference type="Pfam" id="PF10531">
    <property type="entry name" value="SLBB"/>
    <property type="match status" value="1"/>
</dbReference>
<comment type="subunit">
    <text evidence="8">The complex is composed of six subunits: RnfA, RnfB, RnfC, RnfD, RnfE and RnfG.</text>
</comment>
<feature type="binding site" evidence="8">
    <location>
        <position position="424"/>
    </location>
    <ligand>
        <name>[4Fe-4S] cluster</name>
        <dbReference type="ChEBI" id="CHEBI:49883"/>
        <label>2</label>
    </ligand>
</feature>
<feature type="binding site" evidence="8">
    <location>
        <position position="431"/>
    </location>
    <ligand>
        <name>[4Fe-4S] cluster</name>
        <dbReference type="ChEBI" id="CHEBI:49883"/>
        <label>1</label>
    </ligand>
</feature>
<dbReference type="InterPro" id="IPR010208">
    <property type="entry name" value="Ion_transpt_RnfC/RsxC"/>
</dbReference>
<evidence type="ECO:0000313" key="12">
    <source>
        <dbReference type="Proteomes" id="UP000316649"/>
    </source>
</evidence>
<dbReference type="RefSeq" id="WP_144358799.1">
    <property type="nucleotide sequence ID" value="NZ_VMNH01000009.1"/>
</dbReference>
<keyword evidence="6 8" id="KW-0408">Iron</keyword>
<evidence type="ECO:0000256" key="6">
    <source>
        <dbReference type="ARBA" id="ARBA00023004"/>
    </source>
</evidence>
<keyword evidence="5 8" id="KW-0249">Electron transport</keyword>
<sequence length="574" mass="62321">MQNLNQTKQKHTLHRFNGGLHLPDNKSQSLTQPLQKAAIPKRLTLPLQQHIGEISEPLVKVGDHVLKGQMLAKPQGYVSAPIHAPTSGTVVAIDVFPIPHPSGLPAPCVVIETDGKDTWGGQLEPMPDYMHVDLSILRERIRNAGIVGLGGAAFPSSVKLTPGLDNPINTLIINGAECEPYITCDDLLMQTQAERILSGITIIRRLVGAEKCLIGIEDNKPKAIRSLRQAVTDHELSWISVITIPTLYPSGGEKQLIKVLTGKEVPSGKIPATIGMICHNVTTAYSVAEAVLEGRPLISRYVTITGKGVAQPKNLEALIGTPVSELIAQAGGYTEQVSKLIMGGPMMGFTLATDEVPITKACNCLLAADKTESPDPQPALACIRCGQCAAACPANLLPQQMYWYARAKDLEKVQEYNLFDCIECGCCSHVCPSHIPLVQYFRFAKTESWAQEKEQRAAEKARQRHEAQLARKERLEAERKAKIRQKKEALSATKAKEASVKTASPDDIGEDPKKAAITAALKRAAEKKAKLAESGIKPKNQDDLTEAQKQAIKKVDARRSSHEEDATTTDEQGG</sequence>
<dbReference type="PANTHER" id="PTHR43034">
    <property type="entry name" value="ION-TRANSLOCATING OXIDOREDUCTASE COMPLEX SUBUNIT C"/>
    <property type="match status" value="1"/>
</dbReference>
<evidence type="ECO:0000256" key="3">
    <source>
        <dbReference type="ARBA" id="ARBA00022723"/>
    </source>
</evidence>
<dbReference type="GO" id="GO:0022900">
    <property type="term" value="P:electron transport chain"/>
    <property type="evidence" value="ECO:0007669"/>
    <property type="project" value="UniProtKB-UniRule"/>
</dbReference>
<evidence type="ECO:0000256" key="8">
    <source>
        <dbReference type="HAMAP-Rule" id="MF_00461"/>
    </source>
</evidence>
<dbReference type="Proteomes" id="UP000316649">
    <property type="component" value="Unassembled WGS sequence"/>
</dbReference>
<organism evidence="11 12">
    <name type="scientific">Sedimenticola selenatireducens</name>
    <dbReference type="NCBI Taxonomy" id="191960"/>
    <lineage>
        <taxon>Bacteria</taxon>
        <taxon>Pseudomonadati</taxon>
        <taxon>Pseudomonadota</taxon>
        <taxon>Gammaproteobacteria</taxon>
        <taxon>Chromatiales</taxon>
        <taxon>Sedimenticolaceae</taxon>
        <taxon>Sedimenticola</taxon>
    </lineage>
</organism>
<dbReference type="NCBIfam" id="TIGR01945">
    <property type="entry name" value="rnfC"/>
    <property type="match status" value="1"/>
</dbReference>
<feature type="domain" description="4Fe-4S ferredoxin-type" evidence="10">
    <location>
        <begin position="412"/>
        <end position="441"/>
    </location>
</feature>
<evidence type="ECO:0000256" key="2">
    <source>
        <dbReference type="ARBA" id="ARBA00022485"/>
    </source>
</evidence>
<feature type="compositionally biased region" description="Basic and acidic residues" evidence="9">
    <location>
        <begin position="553"/>
        <end position="565"/>
    </location>
</feature>
<gene>
    <name evidence="11" type="primary">rsxC</name>
    <name evidence="8" type="synonym">rnfC</name>
    <name evidence="11" type="ORF">FHP88_09465</name>
</gene>
<keyword evidence="3 8" id="KW-0479">Metal-binding</keyword>
<feature type="binding site" evidence="8">
    <location>
        <position position="392"/>
    </location>
    <ligand>
        <name>[4Fe-4S] cluster</name>
        <dbReference type="ChEBI" id="CHEBI:49883"/>
        <label>2</label>
    </ligand>
</feature>
<keyword evidence="8" id="KW-1003">Cell membrane</keyword>
<dbReference type="InterPro" id="IPR037225">
    <property type="entry name" value="Nuo51_FMN-bd_sf"/>
</dbReference>
<dbReference type="PROSITE" id="PS51379">
    <property type="entry name" value="4FE4S_FER_2"/>
    <property type="match status" value="2"/>
</dbReference>
<dbReference type="GO" id="GO:0051539">
    <property type="term" value="F:4 iron, 4 sulfur cluster binding"/>
    <property type="evidence" value="ECO:0007669"/>
    <property type="project" value="UniProtKB-KW"/>
</dbReference>
<dbReference type="SUPFAM" id="SSF142019">
    <property type="entry name" value="Nqo1 FMN-binding domain-like"/>
    <property type="match status" value="1"/>
</dbReference>
<dbReference type="GO" id="GO:0046872">
    <property type="term" value="F:metal ion binding"/>
    <property type="evidence" value="ECO:0007669"/>
    <property type="project" value="UniProtKB-KW"/>
</dbReference>
<dbReference type="GO" id="GO:0009055">
    <property type="term" value="F:electron transfer activity"/>
    <property type="evidence" value="ECO:0007669"/>
    <property type="project" value="InterPro"/>
</dbReference>
<comment type="similarity">
    <text evidence="8">Belongs to the 4Fe4S bacterial-type ferredoxin family. RnfC subfamily.</text>
</comment>
<dbReference type="Pfam" id="PF12838">
    <property type="entry name" value="Fer4_7"/>
    <property type="match status" value="1"/>
</dbReference>
<dbReference type="Gene3D" id="3.30.70.20">
    <property type="match status" value="1"/>
</dbReference>
<accession>A0A558E170</accession>
<dbReference type="InterPro" id="IPR026902">
    <property type="entry name" value="RnfC_N"/>
</dbReference>
<comment type="cofactor">
    <cofactor evidence="8">
        <name>[4Fe-4S] cluster</name>
        <dbReference type="ChEBI" id="CHEBI:49883"/>
    </cofactor>
    <text evidence="8">Binds 2 [4Fe-4S] clusters per subunit.</text>
</comment>
<comment type="subcellular location">
    <subcellularLocation>
        <location evidence="8">Cell inner membrane</location>
        <topology evidence="8">Peripheral membrane protein</topology>
    </subcellularLocation>
</comment>
<evidence type="ECO:0000256" key="7">
    <source>
        <dbReference type="ARBA" id="ARBA00023014"/>
    </source>
</evidence>
<feature type="binding site" evidence="8">
    <location>
        <position position="388"/>
    </location>
    <ligand>
        <name>[4Fe-4S] cluster</name>
        <dbReference type="ChEBI" id="CHEBI:49883"/>
        <label>1</label>
    </ligand>
</feature>
<dbReference type="PANTHER" id="PTHR43034:SF2">
    <property type="entry name" value="ION-TRANSLOCATING OXIDOREDUCTASE COMPLEX SUBUNIT C"/>
    <property type="match status" value="1"/>
</dbReference>
<name>A0A558E170_9GAMM</name>
<dbReference type="HAMAP" id="MF_00461">
    <property type="entry name" value="RsxC_RnfC"/>
    <property type="match status" value="1"/>
</dbReference>
<dbReference type="SUPFAM" id="SSF46548">
    <property type="entry name" value="alpha-helical ferredoxin"/>
    <property type="match status" value="1"/>
</dbReference>
<keyword evidence="4 8" id="KW-0677">Repeat</keyword>
<dbReference type="Gene3D" id="3.40.50.11540">
    <property type="entry name" value="NADH-ubiquinone oxidoreductase 51kDa subunit"/>
    <property type="match status" value="1"/>
</dbReference>
<comment type="caution">
    <text evidence="11">The sequence shown here is derived from an EMBL/GenBank/DDBJ whole genome shotgun (WGS) entry which is preliminary data.</text>
</comment>
<dbReference type="Gene3D" id="2.40.50.100">
    <property type="match status" value="1"/>
</dbReference>
<evidence type="ECO:0000259" key="10">
    <source>
        <dbReference type="PROSITE" id="PS51379"/>
    </source>
</evidence>
<keyword evidence="8" id="KW-0997">Cell inner membrane</keyword>
<dbReference type="AlphaFoldDB" id="A0A558E170"/>
<dbReference type="InterPro" id="IPR017900">
    <property type="entry name" value="4Fe4S_Fe_S_CS"/>
</dbReference>
<feature type="binding site" evidence="8">
    <location>
        <position position="427"/>
    </location>
    <ligand>
        <name>[4Fe-4S] cluster</name>
        <dbReference type="ChEBI" id="CHEBI:49883"/>
        <label>2</label>
    </ligand>
</feature>
<keyword evidence="12" id="KW-1185">Reference proteome</keyword>
<feature type="compositionally biased region" description="Basic and acidic residues" evidence="9">
    <location>
        <begin position="456"/>
        <end position="499"/>
    </location>
</feature>
<evidence type="ECO:0000256" key="1">
    <source>
        <dbReference type="ARBA" id="ARBA00022448"/>
    </source>
</evidence>
<comment type="function">
    <text evidence="8">Part of a membrane-bound complex that couples electron transfer with translocation of ions across the membrane.</text>
</comment>
<keyword evidence="8" id="KW-0472">Membrane</keyword>
<feature type="binding site" evidence="8">
    <location>
        <position position="421"/>
    </location>
    <ligand>
        <name>[4Fe-4S] cluster</name>
        <dbReference type="ChEBI" id="CHEBI:49883"/>
        <label>2</label>
    </ligand>
</feature>
<keyword evidence="1 8" id="KW-0813">Transport</keyword>
<feature type="binding site" evidence="8">
    <location>
        <position position="385"/>
    </location>
    <ligand>
        <name>[4Fe-4S] cluster</name>
        <dbReference type="ChEBI" id="CHEBI:49883"/>
        <label>1</label>
    </ligand>
</feature>
<protein>
    <recommendedName>
        <fullName evidence="8">Ion-translocating oxidoreductase complex subunit C</fullName>
        <ecNumber evidence="8">7.-.-.-</ecNumber>
    </recommendedName>
    <alternativeName>
        <fullName evidence="8">Rnf electron transport complex subunit C</fullName>
    </alternativeName>
</protein>